<protein>
    <submittedName>
        <fullName evidence="2">Uncharacterized protein</fullName>
    </submittedName>
</protein>
<keyword evidence="3" id="KW-1185">Reference proteome</keyword>
<name>A0AAV9XNX8_9PEZI</name>
<feature type="signal peptide" evidence="1">
    <location>
        <begin position="1"/>
        <end position="22"/>
    </location>
</feature>
<reference evidence="2 3" key="1">
    <citation type="submission" date="2019-10" db="EMBL/GenBank/DDBJ databases">
        <authorList>
            <person name="Palmer J.M."/>
        </authorList>
    </citation>
    <scope>NUCLEOTIDE SEQUENCE [LARGE SCALE GENOMIC DNA]</scope>
    <source>
        <strain evidence="2 3">TWF694</strain>
    </source>
</reference>
<evidence type="ECO:0000313" key="2">
    <source>
        <dbReference type="EMBL" id="KAK6543661.1"/>
    </source>
</evidence>
<accession>A0AAV9XNX8</accession>
<evidence type="ECO:0000256" key="1">
    <source>
        <dbReference type="SAM" id="SignalP"/>
    </source>
</evidence>
<dbReference type="Proteomes" id="UP001365542">
    <property type="component" value="Unassembled WGS sequence"/>
</dbReference>
<gene>
    <name evidence="2" type="ORF">TWF694_000401</name>
</gene>
<sequence>MWSQNALIAIFLTSYRALGTSASTSPNNKASHDPCRIENPTANTSFNCTTYPMDENGICPMDLDKVHYDCASFCEVRRQYLWGKEVRINGVDINYQEGVRRIVVKKGAVFFDSGRIGINPQLKYPYEVISDYIGHEFNRDTKLDYSLESNKPTAYPGEIAPWCGYFAFIPLIGESCGTMSRWKVADLVNDSNTTSLVACDMDARGDTWLNQCVQYPHLKANGNPSGETIVGKQHFHET</sequence>
<evidence type="ECO:0000313" key="3">
    <source>
        <dbReference type="Proteomes" id="UP001365542"/>
    </source>
</evidence>
<feature type="chain" id="PRO_5043956635" evidence="1">
    <location>
        <begin position="23"/>
        <end position="238"/>
    </location>
</feature>
<dbReference type="AlphaFoldDB" id="A0AAV9XNX8"/>
<comment type="caution">
    <text evidence="2">The sequence shown here is derived from an EMBL/GenBank/DDBJ whole genome shotgun (WGS) entry which is preliminary data.</text>
</comment>
<keyword evidence="1" id="KW-0732">Signal</keyword>
<organism evidence="2 3">
    <name type="scientific">Orbilia ellipsospora</name>
    <dbReference type="NCBI Taxonomy" id="2528407"/>
    <lineage>
        <taxon>Eukaryota</taxon>
        <taxon>Fungi</taxon>
        <taxon>Dikarya</taxon>
        <taxon>Ascomycota</taxon>
        <taxon>Pezizomycotina</taxon>
        <taxon>Orbiliomycetes</taxon>
        <taxon>Orbiliales</taxon>
        <taxon>Orbiliaceae</taxon>
        <taxon>Orbilia</taxon>
    </lineage>
</organism>
<proteinExistence type="predicted"/>
<dbReference type="EMBL" id="JAVHJO010000001">
    <property type="protein sequence ID" value="KAK6543661.1"/>
    <property type="molecule type" value="Genomic_DNA"/>
</dbReference>